<evidence type="ECO:0000313" key="3">
    <source>
        <dbReference type="Proteomes" id="UP001187531"/>
    </source>
</evidence>
<keyword evidence="3" id="KW-1185">Reference proteome</keyword>
<comment type="caution">
    <text evidence="2">The sequence shown here is derived from an EMBL/GenBank/DDBJ whole genome shotgun (WGS) entry which is preliminary data.</text>
</comment>
<evidence type="ECO:0000313" key="2">
    <source>
        <dbReference type="EMBL" id="KAK2726981.1"/>
    </source>
</evidence>
<evidence type="ECO:0000259" key="1">
    <source>
        <dbReference type="Pfam" id="PF13843"/>
    </source>
</evidence>
<dbReference type="Pfam" id="PF13843">
    <property type="entry name" value="DDE_Tnp_1_7"/>
    <property type="match status" value="1"/>
</dbReference>
<name>A0AA88IHI3_ARTSF</name>
<proteinExistence type="predicted"/>
<protein>
    <recommendedName>
        <fullName evidence="1">PiggyBac transposable element-derived protein domain-containing protein</fullName>
    </recommendedName>
</protein>
<dbReference type="EMBL" id="JAVRJZ010000001">
    <property type="protein sequence ID" value="KAK2726981.1"/>
    <property type="molecule type" value="Genomic_DNA"/>
</dbReference>
<feature type="domain" description="PiggyBac transposable element-derived protein" evidence="1">
    <location>
        <begin position="2"/>
        <end position="95"/>
    </location>
</feature>
<dbReference type="Proteomes" id="UP001187531">
    <property type="component" value="Unassembled WGS sequence"/>
</dbReference>
<dbReference type="AlphaFoldDB" id="A0AA88IHI3"/>
<reference evidence="2" key="1">
    <citation type="submission" date="2023-07" db="EMBL/GenBank/DDBJ databases">
        <title>Chromosome-level genome assembly of Artemia franciscana.</title>
        <authorList>
            <person name="Jo E."/>
        </authorList>
    </citation>
    <scope>NUCLEOTIDE SEQUENCE</scope>
    <source>
        <tissue evidence="2">Whole body</tissue>
    </source>
</reference>
<dbReference type="PANTHER" id="PTHR47272">
    <property type="entry name" value="DDE_TNP_1_7 DOMAIN-CONTAINING PROTEIN"/>
    <property type="match status" value="1"/>
</dbReference>
<sequence length="108" mass="12290">MILNDKVHSWGVKVFTRAGISGVVYDIDIYTRQGTVAVCTMGQGGYVELCLAQNIPKIINYRVFFDNFYTFFEFIENLRDEYEIDSCGVIRSNRLGEAVLSSDSKTKK</sequence>
<organism evidence="2 3">
    <name type="scientific">Artemia franciscana</name>
    <name type="common">Brine shrimp</name>
    <name type="synonym">Artemia sanfranciscana</name>
    <dbReference type="NCBI Taxonomy" id="6661"/>
    <lineage>
        <taxon>Eukaryota</taxon>
        <taxon>Metazoa</taxon>
        <taxon>Ecdysozoa</taxon>
        <taxon>Arthropoda</taxon>
        <taxon>Crustacea</taxon>
        <taxon>Branchiopoda</taxon>
        <taxon>Anostraca</taxon>
        <taxon>Artemiidae</taxon>
        <taxon>Artemia</taxon>
    </lineage>
</organism>
<accession>A0AA88IHI3</accession>
<dbReference type="InterPro" id="IPR029526">
    <property type="entry name" value="PGBD"/>
</dbReference>
<gene>
    <name evidence="2" type="ORF">QYM36_007726</name>
</gene>